<keyword evidence="6" id="KW-0804">Transcription</keyword>
<dbReference type="CDD" id="cd00202">
    <property type="entry name" value="ZnF_GATA"/>
    <property type="match status" value="1"/>
</dbReference>
<reference evidence="11 12" key="1">
    <citation type="journal article" date="2004" name="Nature">
        <title>Genome sequence of the ultrasmall unicellular red alga Cyanidioschyzon merolae 10D.</title>
        <authorList>
            <person name="Matsuzaki M."/>
            <person name="Misumi O."/>
            <person name="Shin-i T."/>
            <person name="Maruyama S."/>
            <person name="Takahara M."/>
            <person name="Miyagishima S."/>
            <person name="Mori T."/>
            <person name="Nishida K."/>
            <person name="Yagisawa F."/>
            <person name="Nishida K."/>
            <person name="Yoshida Y."/>
            <person name="Nishimura Y."/>
            <person name="Nakao S."/>
            <person name="Kobayashi T."/>
            <person name="Momoyama Y."/>
            <person name="Higashiyama T."/>
            <person name="Minoda A."/>
            <person name="Sano M."/>
            <person name="Nomoto H."/>
            <person name="Oishi K."/>
            <person name="Hayashi H."/>
            <person name="Ohta F."/>
            <person name="Nishizaka S."/>
            <person name="Haga S."/>
            <person name="Miura S."/>
            <person name="Morishita T."/>
            <person name="Kabeya Y."/>
            <person name="Terasawa K."/>
            <person name="Suzuki Y."/>
            <person name="Ishii Y."/>
            <person name="Asakawa S."/>
            <person name="Takano H."/>
            <person name="Ohta N."/>
            <person name="Kuroiwa H."/>
            <person name="Tanaka K."/>
            <person name="Shimizu N."/>
            <person name="Sugano S."/>
            <person name="Sato N."/>
            <person name="Nozaki H."/>
            <person name="Ogasawara N."/>
            <person name="Kohara Y."/>
            <person name="Kuroiwa T."/>
        </authorList>
    </citation>
    <scope>NUCLEOTIDE SEQUENCE [LARGE SCALE GENOMIC DNA]</scope>
    <source>
        <strain evidence="11 12">10D</strain>
    </source>
</reference>
<dbReference type="AlphaFoldDB" id="M1V6Z7"/>
<dbReference type="GO" id="GO:0043565">
    <property type="term" value="F:sequence-specific DNA binding"/>
    <property type="evidence" value="ECO:0007669"/>
    <property type="project" value="InterPro"/>
</dbReference>
<keyword evidence="12" id="KW-1185">Reference proteome</keyword>
<accession>M1V6Z7</accession>
<dbReference type="InterPro" id="IPR013088">
    <property type="entry name" value="Znf_NHR/GATA"/>
</dbReference>
<dbReference type="HOGENOM" id="CLU_800139_0_0_1"/>
<evidence type="ECO:0000256" key="1">
    <source>
        <dbReference type="ARBA" id="ARBA00022723"/>
    </source>
</evidence>
<sequence>MSCHVDSLPDAVTSDEDDRTPEQCTSETEDSLERHVGSWRGALAAFKGKADSGHQPCASSWNDWGNALNYELLTTKRCMIKRGRRPAATFPARSALKSSPVAWIDDATTATTTTTLNSAGGSHLFVNAGTVRRCAQCGATVTPLWRSGPAGPKSLCNACGVRYKKRLHHTGSDIDAKLAMDASSLPSLHRTSVDVATGAGAPPWTGAERTPALPVALRSGSGSSVNIQPPRSAAAQGRRQRTRPVRGRAPFAPCVERMTPPCSAPGATNALGIAAAANANPIPLERTVPREANAKTPASWHLLFDPDDRAVFGYYCAAHDAALTSLPYAPSDTEWARRHYFVERPSP</sequence>
<evidence type="ECO:0000313" key="12">
    <source>
        <dbReference type="Proteomes" id="UP000007014"/>
    </source>
</evidence>
<dbReference type="PANTHER" id="PTHR46813">
    <property type="entry name" value="GATA TRANSCRIPTION FACTOR 18"/>
    <property type="match status" value="1"/>
</dbReference>
<dbReference type="RefSeq" id="XP_005535610.1">
    <property type="nucleotide sequence ID" value="XM_005535553.1"/>
</dbReference>
<reference evidence="11 12" key="2">
    <citation type="journal article" date="2007" name="BMC Biol.">
        <title>A 100%-complete sequence reveals unusually simple genomic features in the hot-spring red alga Cyanidioschyzon merolae.</title>
        <authorList>
            <person name="Nozaki H."/>
            <person name="Takano H."/>
            <person name="Misumi O."/>
            <person name="Terasawa K."/>
            <person name="Matsuzaki M."/>
            <person name="Maruyama S."/>
            <person name="Nishida K."/>
            <person name="Yagisawa F."/>
            <person name="Yoshida Y."/>
            <person name="Fujiwara T."/>
            <person name="Takio S."/>
            <person name="Tamura K."/>
            <person name="Chung S.J."/>
            <person name="Nakamura S."/>
            <person name="Kuroiwa H."/>
            <person name="Tanaka K."/>
            <person name="Sato N."/>
            <person name="Kuroiwa T."/>
        </authorList>
    </citation>
    <scope>NUCLEOTIDE SEQUENCE [LARGE SCALE GENOMIC DNA]</scope>
    <source>
        <strain evidence="11 12">10D</strain>
    </source>
</reference>
<dbReference type="Pfam" id="PF00320">
    <property type="entry name" value="GATA"/>
    <property type="match status" value="1"/>
</dbReference>
<feature type="compositionally biased region" description="Polar residues" evidence="9">
    <location>
        <begin position="220"/>
        <end position="229"/>
    </location>
</feature>
<dbReference type="EMBL" id="AP006487">
    <property type="protein sequence ID" value="BAM79324.1"/>
    <property type="molecule type" value="Genomic_DNA"/>
</dbReference>
<comment type="similarity">
    <text evidence="7">Belongs to the type IV zinc-finger family. Class B subfamily.</text>
</comment>
<evidence type="ECO:0000256" key="9">
    <source>
        <dbReference type="SAM" id="MobiDB-lite"/>
    </source>
</evidence>
<keyword evidence="2 8" id="KW-0863">Zinc-finger</keyword>
<dbReference type="Proteomes" id="UP000007014">
    <property type="component" value="Chromosome 5"/>
</dbReference>
<dbReference type="eggNOG" id="KOG1601">
    <property type="taxonomic scope" value="Eukaryota"/>
</dbReference>
<evidence type="ECO:0000313" key="11">
    <source>
        <dbReference type="EMBL" id="BAM79324.1"/>
    </source>
</evidence>
<evidence type="ECO:0000256" key="8">
    <source>
        <dbReference type="PROSITE-ProRule" id="PRU00094"/>
    </source>
</evidence>
<dbReference type="Gene3D" id="3.30.50.10">
    <property type="entry name" value="Erythroid Transcription Factor GATA-1, subunit A"/>
    <property type="match status" value="1"/>
</dbReference>
<dbReference type="Gramene" id="CME102CT">
    <property type="protein sequence ID" value="CME102CT"/>
    <property type="gene ID" value="CME102C"/>
</dbReference>
<keyword evidence="1" id="KW-0479">Metal-binding</keyword>
<dbReference type="GO" id="GO:0006355">
    <property type="term" value="P:regulation of DNA-templated transcription"/>
    <property type="evidence" value="ECO:0007669"/>
    <property type="project" value="InterPro"/>
</dbReference>
<evidence type="ECO:0000256" key="6">
    <source>
        <dbReference type="ARBA" id="ARBA00023163"/>
    </source>
</evidence>
<protein>
    <submittedName>
        <fullName evidence="11">Similar to GATA transcription factor</fullName>
    </submittedName>
</protein>
<gene>
    <name evidence="11" type="ORF">CYME_CME102C</name>
</gene>
<keyword evidence="3" id="KW-0862">Zinc</keyword>
<feature type="domain" description="GATA-type" evidence="10">
    <location>
        <begin position="132"/>
        <end position="164"/>
    </location>
</feature>
<dbReference type="PROSITE" id="PS00344">
    <property type="entry name" value="GATA_ZN_FINGER_1"/>
    <property type="match status" value="1"/>
</dbReference>
<dbReference type="STRING" id="280699.M1V6Z7"/>
<dbReference type="SUPFAM" id="SSF57716">
    <property type="entry name" value="Glucocorticoid receptor-like (DNA-binding domain)"/>
    <property type="match status" value="1"/>
</dbReference>
<dbReference type="KEGG" id="cme:CYME_CME102C"/>
<dbReference type="PANTHER" id="PTHR46813:SF16">
    <property type="entry name" value="GATA TRANSCRIPTION FACTOR 18"/>
    <property type="match status" value="1"/>
</dbReference>
<feature type="region of interest" description="Disordered" evidence="9">
    <location>
        <begin position="216"/>
        <end position="248"/>
    </location>
</feature>
<dbReference type="GeneID" id="16992872"/>
<dbReference type="PROSITE" id="PS50114">
    <property type="entry name" value="GATA_ZN_FINGER_2"/>
    <property type="match status" value="1"/>
</dbReference>
<name>M1V6Z7_CYAM1</name>
<organism evidence="11 12">
    <name type="scientific">Cyanidioschyzon merolae (strain NIES-3377 / 10D)</name>
    <name type="common">Unicellular red alga</name>
    <dbReference type="NCBI Taxonomy" id="280699"/>
    <lineage>
        <taxon>Eukaryota</taxon>
        <taxon>Rhodophyta</taxon>
        <taxon>Bangiophyceae</taxon>
        <taxon>Cyanidiales</taxon>
        <taxon>Cyanidiaceae</taxon>
        <taxon>Cyanidioschyzon</taxon>
    </lineage>
</organism>
<proteinExistence type="inferred from homology"/>
<evidence type="ECO:0000256" key="3">
    <source>
        <dbReference type="ARBA" id="ARBA00022833"/>
    </source>
</evidence>
<feature type="region of interest" description="Disordered" evidence="9">
    <location>
        <begin position="1"/>
        <end position="32"/>
    </location>
</feature>
<dbReference type="InterPro" id="IPR000679">
    <property type="entry name" value="Znf_GATA"/>
</dbReference>
<keyword evidence="5" id="KW-0238">DNA-binding</keyword>
<dbReference type="SMART" id="SM00401">
    <property type="entry name" value="ZnF_GATA"/>
    <property type="match status" value="1"/>
</dbReference>
<evidence type="ECO:0000259" key="10">
    <source>
        <dbReference type="PROSITE" id="PS50114"/>
    </source>
</evidence>
<keyword evidence="4" id="KW-0805">Transcription regulation</keyword>
<dbReference type="GO" id="GO:0008270">
    <property type="term" value="F:zinc ion binding"/>
    <property type="evidence" value="ECO:0007669"/>
    <property type="project" value="UniProtKB-KW"/>
</dbReference>
<dbReference type="OrthoDB" id="5814at2759"/>
<evidence type="ECO:0000256" key="4">
    <source>
        <dbReference type="ARBA" id="ARBA00023015"/>
    </source>
</evidence>
<evidence type="ECO:0000256" key="7">
    <source>
        <dbReference type="ARBA" id="ARBA00024019"/>
    </source>
</evidence>
<evidence type="ECO:0000256" key="2">
    <source>
        <dbReference type="ARBA" id="ARBA00022771"/>
    </source>
</evidence>
<evidence type="ECO:0000256" key="5">
    <source>
        <dbReference type="ARBA" id="ARBA00023125"/>
    </source>
</evidence>